<keyword evidence="1" id="KW-0812">Transmembrane</keyword>
<evidence type="ECO:0000313" key="2">
    <source>
        <dbReference type="EMBL" id="AKG91176.1"/>
    </source>
</evidence>
<feature type="transmembrane region" description="Helical" evidence="1">
    <location>
        <begin position="141"/>
        <end position="163"/>
    </location>
</feature>
<dbReference type="GeneID" id="24804106"/>
<protein>
    <submittedName>
        <fullName evidence="2">Uncharacterized protein</fullName>
    </submittedName>
</protein>
<feature type="transmembrane region" description="Helical" evidence="1">
    <location>
        <begin position="65"/>
        <end position="90"/>
    </location>
</feature>
<name>A0A0F7DBJ0_9EURY</name>
<dbReference type="STRING" id="113653.GAH_01536"/>
<dbReference type="KEGG" id="gah:GAH_01536"/>
<evidence type="ECO:0000313" key="3">
    <source>
        <dbReference type="Proteomes" id="UP000034723"/>
    </source>
</evidence>
<dbReference type="RefSeq" id="WP_048095888.1">
    <property type="nucleotide sequence ID" value="NZ_CP011267.1"/>
</dbReference>
<dbReference type="EMBL" id="CP011267">
    <property type="protein sequence ID" value="AKG91176.1"/>
    <property type="molecule type" value="Genomic_DNA"/>
</dbReference>
<feature type="transmembrane region" description="Helical" evidence="1">
    <location>
        <begin position="110"/>
        <end position="129"/>
    </location>
</feature>
<dbReference type="Proteomes" id="UP000034723">
    <property type="component" value="Chromosome"/>
</dbReference>
<dbReference type="HOGENOM" id="CLU_1399694_0_0_2"/>
<dbReference type="InParanoid" id="A0A0F7DBJ0"/>
<proteinExistence type="predicted"/>
<evidence type="ECO:0000256" key="1">
    <source>
        <dbReference type="SAM" id="Phobius"/>
    </source>
</evidence>
<dbReference type="AlphaFoldDB" id="A0A0F7DBJ0"/>
<organism evidence="2 3">
    <name type="scientific">Geoglobus ahangari</name>
    <dbReference type="NCBI Taxonomy" id="113653"/>
    <lineage>
        <taxon>Archaea</taxon>
        <taxon>Methanobacteriati</taxon>
        <taxon>Methanobacteriota</taxon>
        <taxon>Archaeoglobi</taxon>
        <taxon>Archaeoglobales</taxon>
        <taxon>Archaeoglobaceae</taxon>
        <taxon>Geoglobus</taxon>
    </lineage>
</organism>
<keyword evidence="1" id="KW-1133">Transmembrane helix</keyword>
<feature type="transmembrane region" description="Helical" evidence="1">
    <location>
        <begin position="39"/>
        <end position="58"/>
    </location>
</feature>
<keyword evidence="3" id="KW-1185">Reference proteome</keyword>
<gene>
    <name evidence="2" type="ORF">GAH_01536</name>
</gene>
<reference evidence="2 3" key="1">
    <citation type="submission" date="2015-04" db="EMBL/GenBank/DDBJ databases">
        <title>The complete genome sequence of the hyperthermophilic, obligate iron-reducing archaeon Geoglobus ahangari strain 234T.</title>
        <authorList>
            <person name="Manzella M.P."/>
            <person name="Holmes D.E."/>
            <person name="Rocheleau J.M."/>
            <person name="Chung A."/>
            <person name="Reguera G."/>
            <person name="Kashefi K."/>
        </authorList>
    </citation>
    <scope>NUCLEOTIDE SEQUENCE [LARGE SCALE GENOMIC DNA]</scope>
    <source>
        <strain evidence="2 3">234</strain>
    </source>
</reference>
<keyword evidence="1" id="KW-0472">Membrane</keyword>
<sequence length="196" mass="21846">MKYRFAGLAASILATYVAVTTFAATRVYSIASMILSPDFAYLLFAAPVVSFLAGRRVFGTGYLTFLLLLSLTPMLSDSEVFEGIVDSLYYLGFESFSRSLADLFPFRDSLQSVLLVSMLYIASSYFERLDEYEREIRAEGFSYSPIPTAVALMAVLFAVYTLVQSFQPPPTPSNLVYGLAAAFLLVISLAMAWWWR</sequence>
<accession>A0A0F7DBJ0</accession>
<feature type="transmembrane region" description="Helical" evidence="1">
    <location>
        <begin position="175"/>
        <end position="195"/>
    </location>
</feature>